<organism evidence="1 2">
    <name type="scientific">Mytilus coruscus</name>
    <name type="common">Sea mussel</name>
    <dbReference type="NCBI Taxonomy" id="42192"/>
    <lineage>
        <taxon>Eukaryota</taxon>
        <taxon>Metazoa</taxon>
        <taxon>Spiralia</taxon>
        <taxon>Lophotrochozoa</taxon>
        <taxon>Mollusca</taxon>
        <taxon>Bivalvia</taxon>
        <taxon>Autobranchia</taxon>
        <taxon>Pteriomorphia</taxon>
        <taxon>Mytilida</taxon>
        <taxon>Mytiloidea</taxon>
        <taxon>Mytilidae</taxon>
        <taxon>Mytilinae</taxon>
        <taxon>Mytilus</taxon>
    </lineage>
</organism>
<evidence type="ECO:0008006" key="3">
    <source>
        <dbReference type="Google" id="ProtNLM"/>
    </source>
</evidence>
<dbReference type="AlphaFoldDB" id="A0A6J8CG57"/>
<accession>A0A6J8CG57</accession>
<name>A0A6J8CG57_MYTCO</name>
<keyword evidence="2" id="KW-1185">Reference proteome</keyword>
<dbReference type="EMBL" id="CACVKT020005247">
    <property type="protein sequence ID" value="CAC5394017.1"/>
    <property type="molecule type" value="Genomic_DNA"/>
</dbReference>
<protein>
    <recommendedName>
        <fullName evidence="3">Peptidase A2 domain-containing protein</fullName>
    </recommendedName>
</protein>
<evidence type="ECO:0000313" key="2">
    <source>
        <dbReference type="Proteomes" id="UP000507470"/>
    </source>
</evidence>
<evidence type="ECO:0000313" key="1">
    <source>
        <dbReference type="EMBL" id="CAC5394017.1"/>
    </source>
</evidence>
<gene>
    <name evidence="1" type="ORF">MCOR_28820</name>
</gene>
<sequence>MIPFVNAFGLKQRYSISDEAIEASQVAEMSIQTESQSKATQESTRSESKCDTCWHNCEHLENAHFNVLPVNALNLKDKPQKCPSNKRLQEGKGNFYKSSARFHSSYSSNKRFNQSKYDQPKSPNTVNLFVHTGRSRADCKINVRIGSSVIHTLVDTGAAVSVINTKTYKAL</sequence>
<proteinExistence type="predicted"/>
<reference evidence="1 2" key="1">
    <citation type="submission" date="2020-06" db="EMBL/GenBank/DDBJ databases">
        <authorList>
            <person name="Li R."/>
            <person name="Bekaert M."/>
        </authorList>
    </citation>
    <scope>NUCLEOTIDE SEQUENCE [LARGE SCALE GENOMIC DNA]</scope>
    <source>
        <strain evidence="2">wild</strain>
    </source>
</reference>
<dbReference type="Proteomes" id="UP000507470">
    <property type="component" value="Unassembled WGS sequence"/>
</dbReference>